<name>A0AA37IF21_9BURK</name>
<gene>
    <name evidence="1" type="ORF">CBA19CS42_26625</name>
</gene>
<protein>
    <submittedName>
        <fullName evidence="1">Uncharacterized protein</fullName>
    </submittedName>
</protein>
<proteinExistence type="predicted"/>
<dbReference type="RefSeq" id="WP_273654953.1">
    <property type="nucleotide sequence ID" value="NZ_BPUS01000014.1"/>
</dbReference>
<accession>A0AA37IF21</accession>
<dbReference type="Proteomes" id="UP001055111">
    <property type="component" value="Unassembled WGS sequence"/>
</dbReference>
<comment type="caution">
    <text evidence="1">The sequence shown here is derived from an EMBL/GenBank/DDBJ whole genome shotgun (WGS) entry which is preliminary data.</text>
</comment>
<organism evidence="1 2">
    <name type="scientific">Caballeronia novacaledonica</name>
    <dbReference type="NCBI Taxonomy" id="1544861"/>
    <lineage>
        <taxon>Bacteria</taxon>
        <taxon>Pseudomonadati</taxon>
        <taxon>Pseudomonadota</taxon>
        <taxon>Betaproteobacteria</taxon>
        <taxon>Burkholderiales</taxon>
        <taxon>Burkholderiaceae</taxon>
        <taxon>Caballeronia</taxon>
    </lineage>
</organism>
<dbReference type="AlphaFoldDB" id="A0AA37IF21"/>
<sequence>MKTYERNLIRDFARGWNDAAMGRPPTRGCFAYVQGYRDSLRIGL</sequence>
<dbReference type="EMBL" id="BPUS01000014">
    <property type="protein sequence ID" value="GJH28163.1"/>
    <property type="molecule type" value="Genomic_DNA"/>
</dbReference>
<evidence type="ECO:0000313" key="2">
    <source>
        <dbReference type="Proteomes" id="UP001055111"/>
    </source>
</evidence>
<reference evidence="1" key="1">
    <citation type="submission" date="2022-09" db="EMBL/GenBank/DDBJ databases">
        <title>Isolation and characterization of 3-chlorobenzoate degrading bacteria from soils in Shizuoka.</title>
        <authorList>
            <person name="Ifat A."/>
            <person name="Ogawa N."/>
            <person name="Kimbara K."/>
            <person name="Moriuchi R."/>
            <person name="Dohra H."/>
            <person name="Shintani M."/>
        </authorList>
    </citation>
    <scope>NUCLEOTIDE SEQUENCE</scope>
    <source>
        <strain evidence="1">19CS4-2</strain>
    </source>
</reference>
<evidence type="ECO:0000313" key="1">
    <source>
        <dbReference type="EMBL" id="GJH28163.1"/>
    </source>
</evidence>